<feature type="region of interest" description="Disordered" evidence="1">
    <location>
        <begin position="410"/>
        <end position="436"/>
    </location>
</feature>
<name>A0A137P7M6_CONC2</name>
<dbReference type="Proteomes" id="UP000070444">
    <property type="component" value="Unassembled WGS sequence"/>
</dbReference>
<organism evidence="2 3">
    <name type="scientific">Conidiobolus coronatus (strain ATCC 28846 / CBS 209.66 / NRRL 28638)</name>
    <name type="common">Delacroixia coronata</name>
    <dbReference type="NCBI Taxonomy" id="796925"/>
    <lineage>
        <taxon>Eukaryota</taxon>
        <taxon>Fungi</taxon>
        <taxon>Fungi incertae sedis</taxon>
        <taxon>Zoopagomycota</taxon>
        <taxon>Entomophthoromycotina</taxon>
        <taxon>Entomophthoromycetes</taxon>
        <taxon>Entomophthorales</taxon>
        <taxon>Ancylistaceae</taxon>
        <taxon>Conidiobolus</taxon>
    </lineage>
</organism>
<reference evidence="2 3" key="1">
    <citation type="journal article" date="2015" name="Genome Biol. Evol.">
        <title>Phylogenomic analyses indicate that early fungi evolved digesting cell walls of algal ancestors of land plants.</title>
        <authorList>
            <person name="Chang Y."/>
            <person name="Wang S."/>
            <person name="Sekimoto S."/>
            <person name="Aerts A.L."/>
            <person name="Choi C."/>
            <person name="Clum A."/>
            <person name="LaButti K.M."/>
            <person name="Lindquist E.A."/>
            <person name="Yee Ngan C."/>
            <person name="Ohm R.A."/>
            <person name="Salamov A.A."/>
            <person name="Grigoriev I.V."/>
            <person name="Spatafora J.W."/>
            <person name="Berbee M.L."/>
        </authorList>
    </citation>
    <scope>NUCLEOTIDE SEQUENCE [LARGE SCALE GENOMIC DNA]</scope>
    <source>
        <strain evidence="2 3">NRRL 28638</strain>
    </source>
</reference>
<feature type="compositionally biased region" description="Low complexity" evidence="1">
    <location>
        <begin position="410"/>
        <end position="419"/>
    </location>
</feature>
<dbReference type="AlphaFoldDB" id="A0A137P7M6"/>
<dbReference type="SUPFAM" id="SSF50729">
    <property type="entry name" value="PH domain-like"/>
    <property type="match status" value="1"/>
</dbReference>
<evidence type="ECO:0000313" key="2">
    <source>
        <dbReference type="EMBL" id="KXN70931.1"/>
    </source>
</evidence>
<feature type="region of interest" description="Disordered" evidence="1">
    <location>
        <begin position="493"/>
        <end position="515"/>
    </location>
</feature>
<feature type="region of interest" description="Disordered" evidence="1">
    <location>
        <begin position="318"/>
        <end position="347"/>
    </location>
</feature>
<keyword evidence="3" id="KW-1185">Reference proteome</keyword>
<feature type="compositionally biased region" description="Low complexity" evidence="1">
    <location>
        <begin position="495"/>
        <end position="509"/>
    </location>
</feature>
<dbReference type="EMBL" id="KQ964489">
    <property type="protein sequence ID" value="KXN70931.1"/>
    <property type="molecule type" value="Genomic_DNA"/>
</dbReference>
<evidence type="ECO:0000313" key="3">
    <source>
        <dbReference type="Proteomes" id="UP000070444"/>
    </source>
</evidence>
<gene>
    <name evidence="2" type="ORF">CONCODRAFT_6467</name>
</gene>
<sequence length="576" mass="65183">MDYNYHRNSYHQFIEQNPLENYINTSLDIDAESLISSVRAHALNLSIKDPENKTKQRHYFSIHHINSYHFQCQHCYRVLLVSYDILGLVSCPNCHSLIQPNCVSRTQQHQNYQDGSGVDEDSKMFVITDLNLLLLEYGNFLSSKSIWMGLLKLKSAKSGWSTVLAVVTDSVLRLHSVEQGTSKLNGYAICDEIQWSQCSISCYENYSAGIHTILIYTNEGKCLELDAGSFGLYRYWMAHMVLRVQNMNLGLCWSKPVAKTLIRRSSHESDVSETTIDTITTTLTNATTSSSKTSKSKRFLKFWKPKSSKKHSNAYNNTILTPELPPQPIKPKPVSKPIQQEAPPKENESIINRKMQLLFGTRSKSKLYNTKYQICLHPALFSSEPNGWYHYTDQTPSLSEMKCDKNLLSPTLSSSLTDDTSSEVTTPSHSRHSSLRPDIDLEMKLELTPLLDANHVFDSIIQSTPDSADSMSHHSSINEMQPLGISHTKPIEIYSSHSNNGSNHPGSLSESSSWDPATDLDEIRLSHKGAFRSLYDLGQDPSHLDAINKLHLDQGQDSVISHLIDMFPLPPRRYDR</sequence>
<accession>A0A137P7M6</accession>
<protein>
    <submittedName>
        <fullName evidence="2">Uncharacterized protein</fullName>
    </submittedName>
</protein>
<proteinExistence type="predicted"/>
<evidence type="ECO:0000256" key="1">
    <source>
        <dbReference type="SAM" id="MobiDB-lite"/>
    </source>
</evidence>